<name>A0A8S2YI21_9BILA</name>
<dbReference type="AlphaFoldDB" id="A0A8S2YI21"/>
<evidence type="ECO:0000313" key="1">
    <source>
        <dbReference type="EMBL" id="CAF4556746.1"/>
    </source>
</evidence>
<proteinExistence type="predicted"/>
<organism evidence="1 2">
    <name type="scientific">Didymodactylos carnosus</name>
    <dbReference type="NCBI Taxonomy" id="1234261"/>
    <lineage>
        <taxon>Eukaryota</taxon>
        <taxon>Metazoa</taxon>
        <taxon>Spiralia</taxon>
        <taxon>Gnathifera</taxon>
        <taxon>Rotifera</taxon>
        <taxon>Eurotatoria</taxon>
        <taxon>Bdelloidea</taxon>
        <taxon>Philodinida</taxon>
        <taxon>Philodinidae</taxon>
        <taxon>Didymodactylos</taxon>
    </lineage>
</organism>
<protein>
    <submittedName>
        <fullName evidence="1">Uncharacterized protein</fullName>
    </submittedName>
</protein>
<comment type="caution">
    <text evidence="1">The sequence shown here is derived from an EMBL/GenBank/DDBJ whole genome shotgun (WGS) entry which is preliminary data.</text>
</comment>
<accession>A0A8S2YI21</accession>
<feature type="non-terminal residue" evidence="1">
    <location>
        <position position="1"/>
    </location>
</feature>
<dbReference type="Proteomes" id="UP000682733">
    <property type="component" value="Unassembled WGS sequence"/>
</dbReference>
<reference evidence="1" key="1">
    <citation type="submission" date="2021-02" db="EMBL/GenBank/DDBJ databases">
        <authorList>
            <person name="Nowell W R."/>
        </authorList>
    </citation>
    <scope>NUCLEOTIDE SEQUENCE</scope>
</reference>
<sequence length="71" mass="8458">MKENMCGAGDMKKIEYICVNRTSERLKRLIDYKQQQEGDEQIEYEHDTKQYDNTRLRNHVARRTAIGAKHT</sequence>
<evidence type="ECO:0000313" key="2">
    <source>
        <dbReference type="Proteomes" id="UP000682733"/>
    </source>
</evidence>
<gene>
    <name evidence="1" type="ORF">TMI583_LOCUS49806</name>
</gene>
<dbReference type="EMBL" id="CAJOBA010112142">
    <property type="protein sequence ID" value="CAF4556746.1"/>
    <property type="molecule type" value="Genomic_DNA"/>
</dbReference>